<dbReference type="InterPro" id="IPR004170">
    <property type="entry name" value="WWE_dom"/>
</dbReference>
<feature type="compositionally biased region" description="Low complexity" evidence="9">
    <location>
        <begin position="176"/>
        <end position="195"/>
    </location>
</feature>
<evidence type="ECO:0000256" key="7">
    <source>
        <dbReference type="ARBA" id="ARBA00022833"/>
    </source>
</evidence>
<dbReference type="GO" id="GO:0008270">
    <property type="term" value="F:zinc ion binding"/>
    <property type="evidence" value="ECO:0007669"/>
    <property type="project" value="UniProtKB-KW"/>
</dbReference>
<dbReference type="PANTHER" id="PTHR22937:SF65">
    <property type="entry name" value="E3 UBIQUITIN-PROTEIN LIGASE ARK2C"/>
    <property type="match status" value="1"/>
</dbReference>
<evidence type="ECO:0000259" key="11">
    <source>
        <dbReference type="PROSITE" id="PS50918"/>
    </source>
</evidence>
<feature type="region of interest" description="Disordered" evidence="9">
    <location>
        <begin position="71"/>
        <end position="198"/>
    </location>
</feature>
<dbReference type="SUPFAM" id="SSF57850">
    <property type="entry name" value="RING/U-box"/>
    <property type="match status" value="1"/>
</dbReference>
<dbReference type="PANTHER" id="PTHR22937">
    <property type="entry name" value="E3 UBIQUITIN-PROTEIN LIGASE RNF165"/>
    <property type="match status" value="1"/>
</dbReference>
<keyword evidence="5 8" id="KW-0863">Zinc-finger</keyword>
<name>A0A7S4SQQ0_9DINO</name>
<evidence type="ECO:0000256" key="5">
    <source>
        <dbReference type="ARBA" id="ARBA00022771"/>
    </source>
</evidence>
<keyword evidence="7" id="KW-0862">Zinc</keyword>
<keyword evidence="3" id="KW-0808">Transferase</keyword>
<evidence type="ECO:0000256" key="3">
    <source>
        <dbReference type="ARBA" id="ARBA00022679"/>
    </source>
</evidence>
<dbReference type="CDD" id="cd16454">
    <property type="entry name" value="RING-H2_PA-TM-RING"/>
    <property type="match status" value="1"/>
</dbReference>
<reference evidence="12" key="1">
    <citation type="submission" date="2021-01" db="EMBL/GenBank/DDBJ databases">
        <authorList>
            <person name="Corre E."/>
            <person name="Pelletier E."/>
            <person name="Niang G."/>
            <person name="Scheremetjew M."/>
            <person name="Finn R."/>
            <person name="Kale V."/>
            <person name="Holt S."/>
            <person name="Cochrane G."/>
            <person name="Meng A."/>
            <person name="Brown T."/>
            <person name="Cohen L."/>
        </authorList>
    </citation>
    <scope>NUCLEOTIDE SEQUENCE</scope>
    <source>
        <strain evidence="12">CCMP3105</strain>
    </source>
</reference>
<feature type="domain" description="RING-type" evidence="10">
    <location>
        <begin position="293"/>
        <end position="338"/>
    </location>
</feature>
<evidence type="ECO:0000256" key="1">
    <source>
        <dbReference type="ARBA" id="ARBA00000900"/>
    </source>
</evidence>
<feature type="compositionally biased region" description="Low complexity" evidence="9">
    <location>
        <begin position="113"/>
        <end position="169"/>
    </location>
</feature>
<dbReference type="InterPro" id="IPR018123">
    <property type="entry name" value="WWE-dom_subgr"/>
</dbReference>
<protein>
    <recommendedName>
        <fullName evidence="2">RING-type E3 ubiquitin transferase</fullName>
        <ecNumber evidence="2">2.3.2.27</ecNumber>
    </recommendedName>
</protein>
<dbReference type="SUPFAM" id="SSF117839">
    <property type="entry name" value="WWE domain"/>
    <property type="match status" value="1"/>
</dbReference>
<organism evidence="12">
    <name type="scientific">Alexandrium monilatum</name>
    <dbReference type="NCBI Taxonomy" id="311494"/>
    <lineage>
        <taxon>Eukaryota</taxon>
        <taxon>Sar</taxon>
        <taxon>Alveolata</taxon>
        <taxon>Dinophyceae</taxon>
        <taxon>Gonyaulacales</taxon>
        <taxon>Pyrocystaceae</taxon>
        <taxon>Alexandrium</taxon>
    </lineage>
</organism>
<sequence>MASSGDTGADAAPAAAAAEDVVWQWLNPRGGWQDFRPRASQQLEAACRAGRAVCSVDTPAGRVAVNFQSRLQTQVSGGSAPRKVRRMAGGEEQRPTVDAGADGAGSSPSFQDPAPRGAAKAKAKVAASRPPRPVRGGSPAARGGGAAAARGSSPQGAPPAARASSQPAPRSRRSPGRAAAAVGGAAAGRPRGGAAHQRAFADDEALALWLSTQEGLSDEEVARICAEHYSRPRPPVQPARGDYLDVDNMSYEDLLALSERIGFVERSRPATSNVASLPTRRATSDDVQDENECAICCDVYAEGDELRILPCFHEFHKLCIDRWLLSGRAGARKCPMCNAEVEF</sequence>
<dbReference type="Pfam" id="PF02825">
    <property type="entry name" value="WWE"/>
    <property type="match status" value="1"/>
</dbReference>
<keyword evidence="4" id="KW-0479">Metal-binding</keyword>
<evidence type="ECO:0000256" key="6">
    <source>
        <dbReference type="ARBA" id="ARBA00022786"/>
    </source>
</evidence>
<dbReference type="InterPro" id="IPR045191">
    <property type="entry name" value="MBR1/2-like"/>
</dbReference>
<evidence type="ECO:0000259" key="10">
    <source>
        <dbReference type="PROSITE" id="PS50089"/>
    </source>
</evidence>
<evidence type="ECO:0000256" key="9">
    <source>
        <dbReference type="SAM" id="MobiDB-lite"/>
    </source>
</evidence>
<evidence type="ECO:0000313" key="12">
    <source>
        <dbReference type="EMBL" id="CAE4650470.1"/>
    </source>
</evidence>
<dbReference type="SMART" id="SM00678">
    <property type="entry name" value="WWE"/>
    <property type="match status" value="1"/>
</dbReference>
<evidence type="ECO:0000256" key="4">
    <source>
        <dbReference type="ARBA" id="ARBA00022723"/>
    </source>
</evidence>
<dbReference type="Gene3D" id="3.30.40.10">
    <property type="entry name" value="Zinc/RING finger domain, C3HC4 (zinc finger)"/>
    <property type="match status" value="1"/>
</dbReference>
<accession>A0A7S4SQQ0</accession>
<dbReference type="AlphaFoldDB" id="A0A7S4SQQ0"/>
<evidence type="ECO:0000256" key="2">
    <source>
        <dbReference type="ARBA" id="ARBA00012483"/>
    </source>
</evidence>
<dbReference type="EMBL" id="HBNR01074197">
    <property type="protein sequence ID" value="CAE4650470.1"/>
    <property type="molecule type" value="Transcribed_RNA"/>
</dbReference>
<dbReference type="SMART" id="SM00184">
    <property type="entry name" value="RING"/>
    <property type="match status" value="1"/>
</dbReference>
<comment type="catalytic activity">
    <reaction evidence="1">
        <text>S-ubiquitinyl-[E2 ubiquitin-conjugating enzyme]-L-cysteine + [acceptor protein]-L-lysine = [E2 ubiquitin-conjugating enzyme]-L-cysteine + N(6)-ubiquitinyl-[acceptor protein]-L-lysine.</text>
        <dbReference type="EC" id="2.3.2.27"/>
    </reaction>
</comment>
<dbReference type="GO" id="GO:0061630">
    <property type="term" value="F:ubiquitin protein ligase activity"/>
    <property type="evidence" value="ECO:0007669"/>
    <property type="project" value="UniProtKB-EC"/>
</dbReference>
<gene>
    <name evidence="12" type="ORF">AMON00008_LOCUS52690</name>
</gene>
<dbReference type="Gene3D" id="3.30.720.50">
    <property type="match status" value="1"/>
</dbReference>
<dbReference type="PROSITE" id="PS50918">
    <property type="entry name" value="WWE"/>
    <property type="match status" value="1"/>
</dbReference>
<dbReference type="EC" id="2.3.2.27" evidence="2"/>
<feature type="domain" description="WWE" evidence="11">
    <location>
        <begin position="9"/>
        <end position="86"/>
    </location>
</feature>
<dbReference type="Pfam" id="PF13639">
    <property type="entry name" value="zf-RING_2"/>
    <property type="match status" value="1"/>
</dbReference>
<proteinExistence type="predicted"/>
<evidence type="ECO:0000256" key="8">
    <source>
        <dbReference type="PROSITE-ProRule" id="PRU00175"/>
    </source>
</evidence>
<keyword evidence="6" id="KW-0833">Ubl conjugation pathway</keyword>
<dbReference type="InterPro" id="IPR037197">
    <property type="entry name" value="WWE_dom_sf"/>
</dbReference>
<dbReference type="InterPro" id="IPR013083">
    <property type="entry name" value="Znf_RING/FYVE/PHD"/>
</dbReference>
<dbReference type="PROSITE" id="PS50089">
    <property type="entry name" value="ZF_RING_2"/>
    <property type="match status" value="1"/>
</dbReference>
<dbReference type="InterPro" id="IPR001841">
    <property type="entry name" value="Znf_RING"/>
</dbReference>